<accession>A0AAC9MVH1</accession>
<dbReference type="EMBL" id="CP017019">
    <property type="protein sequence ID" value="AOQ24631.1"/>
    <property type="molecule type" value="Genomic_DNA"/>
</dbReference>
<dbReference type="RefSeq" id="WP_069590376.1">
    <property type="nucleotide sequence ID" value="NZ_VCDX01000006.1"/>
</dbReference>
<name>A0AAC9MVH1_NEOTH</name>
<evidence type="ECO:0000313" key="1">
    <source>
        <dbReference type="EMBL" id="AOQ24631.1"/>
    </source>
</evidence>
<evidence type="ECO:0000313" key="3">
    <source>
        <dbReference type="Proteomes" id="UP000094598"/>
    </source>
</evidence>
<dbReference type="Proteomes" id="UP000094598">
    <property type="component" value="Chromosome"/>
</dbReference>
<proteinExistence type="predicted"/>
<reference evidence="2 4" key="2">
    <citation type="submission" date="2019-05" db="EMBL/GenBank/DDBJ databases">
        <title>Genome sequence of Moorella thermoacetica ATCC 33924.</title>
        <authorList>
            <person name="Poehlein A."/>
            <person name="Bengelsdorf F.R."/>
            <person name="Duerre P."/>
            <person name="Daniel R."/>
        </authorList>
    </citation>
    <scope>NUCLEOTIDE SEQUENCE [LARGE SCALE GENOMIC DNA]</scope>
    <source>
        <strain evidence="2 4">ATCC 33924</strain>
    </source>
</reference>
<reference evidence="1 3" key="1">
    <citation type="submission" date="2016-08" db="EMBL/GenBank/DDBJ databases">
        <title>Moorella thermoacetica DSM 103132.</title>
        <authorList>
            <person name="Jendresen C.B."/>
            <person name="Redl S.M."/>
            <person name="Jensen T.O."/>
            <person name="Nielsen A.T."/>
        </authorList>
    </citation>
    <scope>NUCLEOTIDE SEQUENCE [LARGE SCALE GENOMIC DNA]</scope>
    <source>
        <strain evidence="1 3">DSM 103132</strain>
    </source>
</reference>
<dbReference type="EMBL" id="VCDX01000006">
    <property type="protein sequence ID" value="TYL12734.1"/>
    <property type="molecule type" value="Genomic_DNA"/>
</dbReference>
<gene>
    <name evidence="1" type="ORF">Maut_02203</name>
    <name evidence="2" type="ORF">MTAT_19760</name>
</gene>
<organism evidence="1 3">
    <name type="scientific">Neomoorella thermoacetica</name>
    <name type="common">Clostridium thermoaceticum</name>
    <dbReference type="NCBI Taxonomy" id="1525"/>
    <lineage>
        <taxon>Bacteria</taxon>
        <taxon>Bacillati</taxon>
        <taxon>Bacillota</taxon>
        <taxon>Clostridia</taxon>
        <taxon>Neomoorellales</taxon>
        <taxon>Neomoorellaceae</taxon>
        <taxon>Neomoorella</taxon>
    </lineage>
</organism>
<dbReference type="Proteomes" id="UP000322283">
    <property type="component" value="Unassembled WGS sequence"/>
</dbReference>
<protein>
    <recommendedName>
        <fullName evidence="5">Leucine rich repeat variant</fullName>
    </recommendedName>
</protein>
<dbReference type="AlphaFoldDB" id="A0AAC9MVH1"/>
<evidence type="ECO:0008006" key="5">
    <source>
        <dbReference type="Google" id="ProtNLM"/>
    </source>
</evidence>
<evidence type="ECO:0000313" key="4">
    <source>
        <dbReference type="Proteomes" id="UP000322283"/>
    </source>
</evidence>
<keyword evidence="4" id="KW-1185">Reference proteome</keyword>
<evidence type="ECO:0000313" key="2">
    <source>
        <dbReference type="EMBL" id="TYL12734.1"/>
    </source>
</evidence>
<sequence>MRLDPSSLTLDKMPTSPRRVASILRHPECPQEILWAYVMKGYAKEVLANINCPAEILDVMVPNKSYVINEMVLEHPNITPSIAKKIAASKDYFVRVKVAQKFPQVLRNPLEGLSPYDLAKVDAEPQDIIDFYHYTASLSEKASLLQNPNCPLSLIEDVLNHTTSARLVAAIVKNNNLTAELITKLFLRSQKILKSTPINFQREFYLTLLKHPSCTNAIALDLSMYHDSTINNAAFAALIAAREKGKSA</sequence>